<dbReference type="SUPFAM" id="SSF48403">
    <property type="entry name" value="Ankyrin repeat"/>
    <property type="match status" value="1"/>
</dbReference>
<dbReference type="Gene3D" id="1.25.40.10">
    <property type="entry name" value="Tetratricopeptide repeat domain"/>
    <property type="match status" value="1"/>
</dbReference>
<proteinExistence type="inferred from homology"/>
<dbReference type="InterPro" id="IPR058018">
    <property type="entry name" value="AAA_lid_TANC1/2"/>
</dbReference>
<feature type="repeat" description="ANK" evidence="6">
    <location>
        <begin position="820"/>
        <end position="846"/>
    </location>
</feature>
<dbReference type="SMART" id="SM00248">
    <property type="entry name" value="ANK"/>
    <property type="match status" value="8"/>
</dbReference>
<evidence type="ECO:0000256" key="7">
    <source>
        <dbReference type="SAM" id="MobiDB-lite"/>
    </source>
</evidence>
<evidence type="ECO:0000313" key="10">
    <source>
        <dbReference type="EMBL" id="KAK0419718.1"/>
    </source>
</evidence>
<protein>
    <recommendedName>
        <fullName evidence="12">NACHT domain-containing protein</fullName>
    </recommendedName>
</protein>
<keyword evidence="4 6" id="KW-0040">ANK repeat</keyword>
<evidence type="ECO:0000256" key="6">
    <source>
        <dbReference type="PROSITE-ProRule" id="PRU00023"/>
    </source>
</evidence>
<dbReference type="InterPro" id="IPR036770">
    <property type="entry name" value="Ankyrin_rpt-contain_sf"/>
</dbReference>
<dbReference type="Pfam" id="PF25521">
    <property type="entry name" value="WHD_TANC1"/>
    <property type="match status" value="1"/>
</dbReference>
<dbReference type="InterPro" id="IPR011990">
    <property type="entry name" value="TPR-like_helical_dom_sf"/>
</dbReference>
<feature type="compositionally biased region" description="Polar residues" evidence="7">
    <location>
        <begin position="63"/>
        <end position="79"/>
    </location>
</feature>
<dbReference type="PRINTS" id="PR01415">
    <property type="entry name" value="ANKYRIN"/>
</dbReference>
<dbReference type="InterPro" id="IPR050889">
    <property type="entry name" value="Dendritic_Spine_Reg/Scaffold"/>
</dbReference>
<dbReference type="Proteomes" id="UP001175271">
    <property type="component" value="Unassembled WGS sequence"/>
</dbReference>
<evidence type="ECO:0000259" key="8">
    <source>
        <dbReference type="Pfam" id="PF25520"/>
    </source>
</evidence>
<feature type="repeat" description="ANK" evidence="6">
    <location>
        <begin position="970"/>
        <end position="1002"/>
    </location>
</feature>
<comment type="similarity">
    <text evidence="5">Belongs to the TANC family.</text>
</comment>
<feature type="domain" description="TANC1/2-like AAA+ ATPase lid" evidence="8">
    <location>
        <begin position="500"/>
        <end position="598"/>
    </location>
</feature>
<organism evidence="10 11">
    <name type="scientific">Steinernema hermaphroditum</name>
    <dbReference type="NCBI Taxonomy" id="289476"/>
    <lineage>
        <taxon>Eukaryota</taxon>
        <taxon>Metazoa</taxon>
        <taxon>Ecdysozoa</taxon>
        <taxon>Nematoda</taxon>
        <taxon>Chromadorea</taxon>
        <taxon>Rhabditida</taxon>
        <taxon>Tylenchina</taxon>
        <taxon>Panagrolaimomorpha</taxon>
        <taxon>Strongyloidoidea</taxon>
        <taxon>Steinernematidae</taxon>
        <taxon>Steinernema</taxon>
    </lineage>
</organism>
<keyword evidence="11" id="KW-1185">Reference proteome</keyword>
<dbReference type="SUPFAM" id="SSF48452">
    <property type="entry name" value="TPR-like"/>
    <property type="match status" value="1"/>
</dbReference>
<dbReference type="InterPro" id="IPR027417">
    <property type="entry name" value="P-loop_NTPase"/>
</dbReference>
<dbReference type="EMBL" id="JAUCMV010000002">
    <property type="protein sequence ID" value="KAK0419718.1"/>
    <property type="molecule type" value="Genomic_DNA"/>
</dbReference>
<feature type="domain" description="TANC1/2-like winged helix" evidence="9">
    <location>
        <begin position="610"/>
        <end position="744"/>
    </location>
</feature>
<dbReference type="AlphaFoldDB" id="A0AA39M3T8"/>
<dbReference type="PROSITE" id="PS50088">
    <property type="entry name" value="ANK_REPEAT"/>
    <property type="match status" value="4"/>
</dbReference>
<evidence type="ECO:0000259" key="9">
    <source>
        <dbReference type="Pfam" id="PF25521"/>
    </source>
</evidence>
<feature type="repeat" description="ANK" evidence="6">
    <location>
        <begin position="1003"/>
        <end position="1035"/>
    </location>
</feature>
<dbReference type="SUPFAM" id="SSF52540">
    <property type="entry name" value="P-loop containing nucleoside triphosphate hydrolases"/>
    <property type="match status" value="1"/>
</dbReference>
<feature type="repeat" description="ANK" evidence="6">
    <location>
        <begin position="935"/>
        <end position="968"/>
    </location>
</feature>
<evidence type="ECO:0000256" key="4">
    <source>
        <dbReference type="ARBA" id="ARBA00023043"/>
    </source>
</evidence>
<evidence type="ECO:0000256" key="3">
    <source>
        <dbReference type="ARBA" id="ARBA00022803"/>
    </source>
</evidence>
<dbReference type="InterPro" id="IPR002110">
    <property type="entry name" value="Ankyrin_rpt"/>
</dbReference>
<evidence type="ECO:0008006" key="12">
    <source>
        <dbReference type="Google" id="ProtNLM"/>
    </source>
</evidence>
<evidence type="ECO:0000256" key="2">
    <source>
        <dbReference type="ARBA" id="ARBA00022737"/>
    </source>
</evidence>
<accession>A0AA39M3T8</accession>
<sequence>MQQQENRRSFNGFGSLRRSLRQINPFRNQLFRLPATPRLSRSRKVTSGVEDATEWNFERPPSCTASTSRQSTIEVPQITSERRAGSLRGAPRPPDETLSVGRAGGSVRLGRPPNKQRPPICRQFLDPPPPDPQEAECAIREQMKKLMSPASARRQQFLQLPNTSYAPSGEIYDAYWMEDSLSSPAYSTISLLQGANGSARPMSSASSTLRRQSSIFNRNSFQLNGIHPHDVAVRLKSPNAKTSQVLSKFQILFEIQDAIPDSALESVFLGREWVFKELYQMLIVDQCQFVLVEGGPGTGKTAILSQILLHSPLLQNGAKSNGNTVDSGIVVSSSQTSLHDSPQLSSVNYEWLRGVGAQVVGFHFCRLGSAASCSIPEFICNLAAQLIRVPALVEYLELVGKSGILQNMLTLNECSRHDSLMVFRKVVVEPLQQVKVNESCLIVLIDSIDEAEFHRNEDGASIEWLLGEVKDELPSYLRFVLTSSNRASVRNLNVRTLQIDDTILDERVFRDSRIFLEYLLTVAPELERRICESRSRFLTSTPPLAEFFDQVLEVSQGNHLFIQLSLDLLQFDGFNFIGSHGLRQQLPTDLAQLYALYFDSLFGSKPELQLASQILAVIIASLKPLDASDITAILNSANADPSVDQVDVQHRLDQLTPFVVKHNSGVYLIQHNSFREWLLKGHDVRHGHILHALRLCRKGELPVEELFELGHHLLKANPHKYMREEVAMDMPRSKDCQLLWTQIAAGRGLPKALLYPRNVHYTNSKVSRLLLLSGASADACWDIEEGGNSLLASFSAVGNTVMVQLLIEHGAHVNRENPMNGKTAIVIAAGHGHLEVVKILRTNGGDCGEALIHAAEMGHLGVVAYLLKEDATKANDAFEKASERGHVRICDAILSGLDGVDMARGMRAACRSGQAQVVQFLFSRGAKFSTGYCDDGKSALICAIESGSWDLVVNVLMNSGIDVNADRTSEGLTPLMVAAKHGHVGLVDLLINKGASMNASDLKGRTALMHAVLNHHISTSSLLLERGASASTTDSLGNSILHIIAESQTTTGLDTFLDVGGLSLEAKNSAGLRPVEVAIKVKNSAAVDAFLRRGARLRTASWQTALDYEAKYVLVLLRKLLDDANILFHRKNTAEAQHRLKYALNKVSELLQTPQCLSILQKLLNIKFQILLTTAKDHRRHALIREAVEVLNEALDMVNKEMDGSPDHKFDLLLMRAKTNFDGQDVAGALRDAEAAARIRPDNADVRNLLSILSIPKRHTLVESGSGVINIPNQTKVM</sequence>
<keyword evidence="1" id="KW-0597">Phosphoprotein</keyword>
<dbReference type="Gene3D" id="1.25.40.20">
    <property type="entry name" value="Ankyrin repeat-containing domain"/>
    <property type="match status" value="2"/>
</dbReference>
<keyword evidence="2" id="KW-0677">Repeat</keyword>
<dbReference type="PANTHER" id="PTHR24166">
    <property type="entry name" value="ROLLING PEBBLES, ISOFORM B"/>
    <property type="match status" value="1"/>
</dbReference>
<dbReference type="PROSITE" id="PS50297">
    <property type="entry name" value="ANK_REP_REGION"/>
    <property type="match status" value="4"/>
</dbReference>
<keyword evidence="3" id="KW-0802">TPR repeat</keyword>
<feature type="region of interest" description="Disordered" evidence="7">
    <location>
        <begin position="56"/>
        <end position="134"/>
    </location>
</feature>
<gene>
    <name evidence="10" type="ORF">QR680_014286</name>
</gene>
<dbReference type="PANTHER" id="PTHR24166:SF48">
    <property type="entry name" value="PROTEIN VAPYRIN"/>
    <property type="match status" value="1"/>
</dbReference>
<name>A0AA39M3T8_9BILA</name>
<dbReference type="InterPro" id="IPR058056">
    <property type="entry name" value="WH_TANC1/2"/>
</dbReference>
<reference evidence="10" key="1">
    <citation type="submission" date="2023-06" db="EMBL/GenBank/DDBJ databases">
        <title>Genomic analysis of the entomopathogenic nematode Steinernema hermaphroditum.</title>
        <authorList>
            <person name="Schwarz E.M."/>
            <person name="Heppert J.K."/>
            <person name="Baniya A."/>
            <person name="Schwartz H.T."/>
            <person name="Tan C.-H."/>
            <person name="Antoshechkin I."/>
            <person name="Sternberg P.W."/>
            <person name="Goodrich-Blair H."/>
            <person name="Dillman A.R."/>
        </authorList>
    </citation>
    <scope>NUCLEOTIDE SEQUENCE</scope>
    <source>
        <strain evidence="10">PS9179</strain>
        <tissue evidence="10">Whole animal</tissue>
    </source>
</reference>
<evidence type="ECO:0000313" key="11">
    <source>
        <dbReference type="Proteomes" id="UP001175271"/>
    </source>
</evidence>
<evidence type="ECO:0000256" key="5">
    <source>
        <dbReference type="ARBA" id="ARBA00038259"/>
    </source>
</evidence>
<dbReference type="Pfam" id="PF12796">
    <property type="entry name" value="Ank_2"/>
    <property type="match status" value="2"/>
</dbReference>
<evidence type="ECO:0000256" key="1">
    <source>
        <dbReference type="ARBA" id="ARBA00022553"/>
    </source>
</evidence>
<dbReference type="Pfam" id="PF25520">
    <property type="entry name" value="AAA_lid_TANC1"/>
    <property type="match status" value="1"/>
</dbReference>
<comment type="caution">
    <text evidence="10">The sequence shown here is derived from an EMBL/GenBank/DDBJ whole genome shotgun (WGS) entry which is preliminary data.</text>
</comment>
<dbReference type="Gene3D" id="3.40.50.300">
    <property type="entry name" value="P-loop containing nucleotide triphosphate hydrolases"/>
    <property type="match status" value="1"/>
</dbReference>